<dbReference type="Gene3D" id="3.40.50.1460">
    <property type="match status" value="1"/>
</dbReference>
<dbReference type="STRING" id="1278073.MYSTI_00836"/>
<dbReference type="RefSeq" id="WP_015346448.1">
    <property type="nucleotide sequence ID" value="NC_020126.1"/>
</dbReference>
<keyword evidence="3" id="KW-1185">Reference proteome</keyword>
<dbReference type="AlphaFoldDB" id="L7U2W5"/>
<feature type="domain" description="Peptidase C14 caspase" evidence="1">
    <location>
        <begin position="43"/>
        <end position="228"/>
    </location>
</feature>
<dbReference type="HOGENOM" id="CLU_380748_0_0_7"/>
<proteinExistence type="predicted"/>
<protein>
    <submittedName>
        <fullName evidence="2">ICE-like protease</fullName>
    </submittedName>
</protein>
<gene>
    <name evidence="2" type="ordered locus">MYSTI_00836</name>
</gene>
<name>L7U2W5_MYXSD</name>
<evidence type="ECO:0000313" key="2">
    <source>
        <dbReference type="EMBL" id="AGC42185.1"/>
    </source>
</evidence>
<sequence length="724" mass="77211">MMSRSTARGWGRVAGVLAAWVLVVWGADSHAAARMEEPDATLRRFALIVGSSEGGPGRERLRYAGSDALAMSRVLEDLGGVQPTDRVLLLEADRDALLTALARLRTLVEAAATPGVRRELVVYYSGHSDADGLLPRGERVPYEDLRKLMGLVPVEVRIAILDSCGSGALTRFKGGLRRPAFLTDASAQVRGHAYLASSSADEVAQESDVIGASFFTHFLVTGLRGAADTTGDGRVTLHEAYQFAFHETLARTERSQGGPQHAAYDIQLAGSGDLVMTDLRGSAARVRVAEDVQGRLFVRDWGNQLVAELQKPAGRRLSLGLDAGRYHITLERPSQRFEAELLVGSKSDVELRVGDFVPVTLTRTASRGGPVRDVPLVKEPGAAREDLPTVALNLSLVPPVSTSALWGGTGLNHVALGGLAVRSYQLRGVGLAGGVGWVDGTMEGGQVSGIANVTGGEVMGLQLALGGNLAFGGATGGQVAAVLNYSERAFSGLQLSFVGNRADHEMRGLQLVGAVNMVENLMGAQVGIFNLAGTVSGAQVGLINVADNVRGLQLGIINIADDVSVPIGLLSLVRKGRISFEVWTDDISPLSVGVKYGSRTVHVVASLGVSSKAETWRTFKSLGVGVHLPFGEADRYYVDVDLSTGSWQYQTFGKTSNNSTYHLRTSVGWELKRRFALFGGLSVNIYEPPPEDEDREVTWLPQWKIGRGATGSRLWPGLFLGVRI</sequence>
<dbReference type="Pfam" id="PF00656">
    <property type="entry name" value="Peptidase_C14"/>
    <property type="match status" value="1"/>
</dbReference>
<dbReference type="NCBIfam" id="NF047436">
    <property type="entry name" value="LA_2272_repeat"/>
    <property type="match status" value="2"/>
</dbReference>
<dbReference type="EMBL" id="CP004025">
    <property type="protein sequence ID" value="AGC42185.1"/>
    <property type="molecule type" value="Genomic_DNA"/>
</dbReference>
<evidence type="ECO:0000259" key="1">
    <source>
        <dbReference type="Pfam" id="PF00656"/>
    </source>
</evidence>
<reference evidence="2 3" key="1">
    <citation type="journal article" date="2013" name="Genome Announc.">
        <title>Complete genome sequence of Myxococcus stipitatus strain DSM 14675, a fruiting myxobacterium.</title>
        <authorList>
            <person name="Huntley S."/>
            <person name="Kneip S."/>
            <person name="Treuner-Lange A."/>
            <person name="Sogaard-Andersen L."/>
        </authorList>
    </citation>
    <scope>NUCLEOTIDE SEQUENCE [LARGE SCALE GENOMIC DNA]</scope>
    <source>
        <strain evidence="3">DSM 14675 / JCM 12634 / Mx s8</strain>
    </source>
</reference>
<keyword evidence="2" id="KW-0645">Protease</keyword>
<organism evidence="2 3">
    <name type="scientific">Myxococcus stipitatus (strain DSM 14675 / JCM 12634 / Mx s8)</name>
    <dbReference type="NCBI Taxonomy" id="1278073"/>
    <lineage>
        <taxon>Bacteria</taxon>
        <taxon>Pseudomonadati</taxon>
        <taxon>Myxococcota</taxon>
        <taxon>Myxococcia</taxon>
        <taxon>Myxococcales</taxon>
        <taxon>Cystobacterineae</taxon>
        <taxon>Myxococcaceae</taxon>
        <taxon>Myxococcus</taxon>
    </lineage>
</organism>
<dbReference type="eggNOG" id="COG4249">
    <property type="taxonomic scope" value="Bacteria"/>
</dbReference>
<dbReference type="InterPro" id="IPR058093">
    <property type="entry name" value="LA_2272-like"/>
</dbReference>
<dbReference type="OrthoDB" id="9804257at2"/>
<dbReference type="GO" id="GO:0004197">
    <property type="term" value="F:cysteine-type endopeptidase activity"/>
    <property type="evidence" value="ECO:0007669"/>
    <property type="project" value="InterPro"/>
</dbReference>
<evidence type="ECO:0000313" key="3">
    <source>
        <dbReference type="Proteomes" id="UP000011131"/>
    </source>
</evidence>
<keyword evidence="2" id="KW-0378">Hydrolase</keyword>
<dbReference type="KEGG" id="msd:MYSTI_00836"/>
<dbReference type="InterPro" id="IPR011600">
    <property type="entry name" value="Pept_C14_caspase"/>
</dbReference>
<dbReference type="GO" id="GO:0006508">
    <property type="term" value="P:proteolysis"/>
    <property type="evidence" value="ECO:0007669"/>
    <property type="project" value="UniProtKB-KW"/>
</dbReference>
<accession>L7U2W5</accession>
<dbReference type="PATRIC" id="fig|1278073.3.peg.872"/>
<dbReference type="Proteomes" id="UP000011131">
    <property type="component" value="Chromosome"/>
</dbReference>